<reference evidence="2" key="1">
    <citation type="journal article" date="2023" name="Mol. Biol. Evol.">
        <title>Third-Generation Sequencing Reveals the Adaptive Role of the Epigenome in Three Deep-Sea Polychaetes.</title>
        <authorList>
            <person name="Perez M."/>
            <person name="Aroh O."/>
            <person name="Sun Y."/>
            <person name="Lan Y."/>
            <person name="Juniper S.K."/>
            <person name="Young C.R."/>
            <person name="Angers B."/>
            <person name="Qian P.Y."/>
        </authorList>
    </citation>
    <scope>NUCLEOTIDE SEQUENCE</scope>
    <source>
        <strain evidence="2">R07B-5</strain>
    </source>
</reference>
<dbReference type="Proteomes" id="UP001209878">
    <property type="component" value="Unassembled WGS sequence"/>
</dbReference>
<dbReference type="EMBL" id="JAODUO010008643">
    <property type="protein sequence ID" value="KAK2138144.1"/>
    <property type="molecule type" value="Genomic_DNA"/>
</dbReference>
<gene>
    <name evidence="2" type="ORF">NP493_8654g00002</name>
</gene>
<evidence type="ECO:0000313" key="3">
    <source>
        <dbReference type="Proteomes" id="UP001209878"/>
    </source>
</evidence>
<organism evidence="2 3">
    <name type="scientific">Ridgeia piscesae</name>
    <name type="common">Tubeworm</name>
    <dbReference type="NCBI Taxonomy" id="27915"/>
    <lineage>
        <taxon>Eukaryota</taxon>
        <taxon>Metazoa</taxon>
        <taxon>Spiralia</taxon>
        <taxon>Lophotrochozoa</taxon>
        <taxon>Annelida</taxon>
        <taxon>Polychaeta</taxon>
        <taxon>Sedentaria</taxon>
        <taxon>Canalipalpata</taxon>
        <taxon>Sabellida</taxon>
        <taxon>Siboglinidae</taxon>
        <taxon>Ridgeia</taxon>
    </lineage>
</organism>
<accession>A0AAD9MPG9</accession>
<evidence type="ECO:0000256" key="1">
    <source>
        <dbReference type="SAM" id="Phobius"/>
    </source>
</evidence>
<protein>
    <submittedName>
        <fullName evidence="2">Uncharacterized protein</fullName>
    </submittedName>
</protein>
<keyword evidence="1" id="KW-1133">Transmembrane helix</keyword>
<keyword evidence="1" id="KW-0812">Transmembrane</keyword>
<keyword evidence="3" id="KW-1185">Reference proteome</keyword>
<sequence>MTTGGAVLQQEIIQAEAAQFLGYLNLAKSIPALFATLFICTLSDVFGRKMGLFLPSIGGLAHPVLRRYWKRENPLIGASDGCSGPNTCSGACLFGLRADRRRALRSGSGLFRRHGPANAGGLKSRP</sequence>
<keyword evidence="1" id="KW-0472">Membrane</keyword>
<comment type="caution">
    <text evidence="2">The sequence shown here is derived from an EMBL/GenBank/DDBJ whole genome shotgun (WGS) entry which is preliminary data.</text>
</comment>
<proteinExistence type="predicted"/>
<feature type="transmembrane region" description="Helical" evidence="1">
    <location>
        <begin position="30"/>
        <end position="47"/>
    </location>
</feature>
<dbReference type="AlphaFoldDB" id="A0AAD9MPG9"/>
<name>A0AAD9MPG9_RIDPI</name>
<evidence type="ECO:0000313" key="2">
    <source>
        <dbReference type="EMBL" id="KAK2138144.1"/>
    </source>
</evidence>
<feature type="non-terminal residue" evidence="2">
    <location>
        <position position="126"/>
    </location>
</feature>